<keyword evidence="4 11" id="KW-0813">Transport</keyword>
<dbReference type="Proteomes" id="UP001501084">
    <property type="component" value="Unassembled WGS sequence"/>
</dbReference>
<feature type="domain" description="ABC transmembrane type-1" evidence="14">
    <location>
        <begin position="76"/>
        <end position="265"/>
    </location>
</feature>
<dbReference type="Pfam" id="PF12911">
    <property type="entry name" value="OppC_N"/>
    <property type="match status" value="1"/>
</dbReference>
<dbReference type="SUPFAM" id="SSF161098">
    <property type="entry name" value="MetI-like"/>
    <property type="match status" value="1"/>
</dbReference>
<evidence type="ECO:0000259" key="14">
    <source>
        <dbReference type="PROSITE" id="PS50928"/>
    </source>
</evidence>
<evidence type="ECO:0008006" key="17">
    <source>
        <dbReference type="Google" id="ProtNLM"/>
    </source>
</evidence>
<dbReference type="InterPro" id="IPR017871">
    <property type="entry name" value="ABC_transporter-like_CS"/>
</dbReference>
<dbReference type="PROSITE" id="PS50928">
    <property type="entry name" value="ABC_TM1"/>
    <property type="match status" value="1"/>
</dbReference>
<comment type="similarity">
    <text evidence="11">Belongs to the binding-protein-dependent transport system permease family.</text>
</comment>
<dbReference type="InterPro" id="IPR003593">
    <property type="entry name" value="AAA+_ATPase"/>
</dbReference>
<evidence type="ECO:0000256" key="8">
    <source>
        <dbReference type="ARBA" id="ARBA00022840"/>
    </source>
</evidence>
<feature type="transmembrane region" description="Helical" evidence="11">
    <location>
        <begin position="197"/>
        <end position="222"/>
    </location>
</feature>
<keyword evidence="8" id="KW-0067">ATP-binding</keyword>
<dbReference type="PROSITE" id="PS50893">
    <property type="entry name" value="ABC_TRANSPORTER_2"/>
    <property type="match status" value="2"/>
</dbReference>
<reference evidence="16" key="1">
    <citation type="journal article" date="2019" name="Int. J. Syst. Evol. Microbiol.">
        <title>The Global Catalogue of Microorganisms (GCM) 10K type strain sequencing project: providing services to taxonomists for standard genome sequencing and annotation.</title>
        <authorList>
            <consortium name="The Broad Institute Genomics Platform"/>
            <consortium name="The Broad Institute Genome Sequencing Center for Infectious Disease"/>
            <person name="Wu L."/>
            <person name="Ma J."/>
        </authorList>
    </citation>
    <scope>NUCLEOTIDE SEQUENCE [LARGE SCALE GENOMIC DNA]</scope>
    <source>
        <strain evidence="16">JCM 14919</strain>
    </source>
</reference>
<evidence type="ECO:0000256" key="10">
    <source>
        <dbReference type="ARBA" id="ARBA00023136"/>
    </source>
</evidence>
<dbReference type="Gene3D" id="3.40.50.300">
    <property type="entry name" value="P-loop containing nucleotide triphosphate hydrolases"/>
    <property type="match status" value="2"/>
</dbReference>
<dbReference type="SMART" id="SM00382">
    <property type="entry name" value="AAA"/>
    <property type="match status" value="2"/>
</dbReference>
<gene>
    <name evidence="15" type="ORF">GCM10009786_17180</name>
</gene>
<evidence type="ECO:0000313" key="15">
    <source>
        <dbReference type="EMBL" id="GAA2188370.1"/>
    </source>
</evidence>
<keyword evidence="7" id="KW-0547">Nucleotide-binding</keyword>
<keyword evidence="10 11" id="KW-0472">Membrane</keyword>
<dbReference type="SUPFAM" id="SSF52540">
    <property type="entry name" value="P-loop containing nucleoside triphosphate hydrolases"/>
    <property type="match status" value="2"/>
</dbReference>
<dbReference type="InterPro" id="IPR027417">
    <property type="entry name" value="P-loop_NTPase"/>
</dbReference>
<dbReference type="PANTHER" id="PTHR43297">
    <property type="entry name" value="OLIGOPEPTIDE TRANSPORT ATP-BINDING PROTEIN APPD"/>
    <property type="match status" value="1"/>
</dbReference>
<evidence type="ECO:0000256" key="3">
    <source>
        <dbReference type="ARBA" id="ARBA00005417"/>
    </source>
</evidence>
<comment type="subcellular location">
    <subcellularLocation>
        <location evidence="11">Cell membrane</location>
        <topology evidence="11">Multi-pass membrane protein</topology>
    </subcellularLocation>
    <subcellularLocation>
        <location evidence="2">Cell membrane</location>
        <topology evidence="2">Peripheral membrane protein</topology>
    </subcellularLocation>
    <subcellularLocation>
        <location evidence="1">Membrane</location>
        <topology evidence="1">Multi-pass membrane protein</topology>
    </subcellularLocation>
</comment>
<dbReference type="Gene3D" id="1.10.3720.10">
    <property type="entry name" value="MetI-like"/>
    <property type="match status" value="1"/>
</dbReference>
<dbReference type="CDD" id="cd03257">
    <property type="entry name" value="ABC_NikE_OppD_transporters"/>
    <property type="match status" value="2"/>
</dbReference>
<feature type="transmembrane region" description="Helical" evidence="11">
    <location>
        <begin position="124"/>
        <end position="149"/>
    </location>
</feature>
<comment type="caution">
    <text evidence="15">The sequence shown here is derived from an EMBL/GenBank/DDBJ whole genome shotgun (WGS) entry which is preliminary data.</text>
</comment>
<keyword evidence="9 11" id="KW-1133">Transmembrane helix</keyword>
<protein>
    <recommendedName>
        <fullName evidence="17">Peptide/nickel transport system permease protein</fullName>
    </recommendedName>
</protein>
<keyword evidence="5" id="KW-1003">Cell membrane</keyword>
<dbReference type="InterPro" id="IPR035906">
    <property type="entry name" value="MetI-like_sf"/>
</dbReference>
<evidence type="ECO:0000259" key="13">
    <source>
        <dbReference type="PROSITE" id="PS50893"/>
    </source>
</evidence>
<evidence type="ECO:0000256" key="9">
    <source>
        <dbReference type="ARBA" id="ARBA00022989"/>
    </source>
</evidence>
<evidence type="ECO:0000256" key="2">
    <source>
        <dbReference type="ARBA" id="ARBA00004202"/>
    </source>
</evidence>
<evidence type="ECO:0000256" key="1">
    <source>
        <dbReference type="ARBA" id="ARBA00004141"/>
    </source>
</evidence>
<keyword evidence="6 11" id="KW-0812">Transmembrane</keyword>
<comment type="similarity">
    <text evidence="3">Belongs to the ABC transporter superfamily.</text>
</comment>
<dbReference type="InterPro" id="IPR050388">
    <property type="entry name" value="ABC_Ni/Peptide_Import"/>
</dbReference>
<evidence type="ECO:0000256" key="4">
    <source>
        <dbReference type="ARBA" id="ARBA00022448"/>
    </source>
</evidence>
<evidence type="ECO:0000313" key="16">
    <source>
        <dbReference type="Proteomes" id="UP001501084"/>
    </source>
</evidence>
<feature type="transmembrane region" description="Helical" evidence="11">
    <location>
        <begin position="15"/>
        <end position="37"/>
    </location>
</feature>
<feature type="region of interest" description="Disordered" evidence="12">
    <location>
        <begin position="567"/>
        <end position="586"/>
    </location>
</feature>
<proteinExistence type="inferred from homology"/>
<evidence type="ECO:0000256" key="7">
    <source>
        <dbReference type="ARBA" id="ARBA00022741"/>
    </source>
</evidence>
<evidence type="ECO:0000256" key="5">
    <source>
        <dbReference type="ARBA" id="ARBA00022475"/>
    </source>
</evidence>
<organism evidence="15 16">
    <name type="scientific">Leucobacter alluvii</name>
    <dbReference type="NCBI Taxonomy" id="340321"/>
    <lineage>
        <taxon>Bacteria</taxon>
        <taxon>Bacillati</taxon>
        <taxon>Actinomycetota</taxon>
        <taxon>Actinomycetes</taxon>
        <taxon>Micrococcales</taxon>
        <taxon>Microbacteriaceae</taxon>
        <taxon>Leucobacter</taxon>
    </lineage>
</organism>
<accession>A0ABP5MXW0</accession>
<sequence>MRDPSAERGASRSPALVVGAILTGLLLIIALAAPALAPYSPTEQHLTQGLLPPSAEHWFGTDQLGRDVLSRMLYAARIDLGIAVLASLAPFVIGVAVGLISGYSGGAVDWVASRVTDTVIAFPFYIIVIALVFALGAGAGGIVVAFALVGWVGYARVLRAVTASMRDAGWVRSARGGGLSHARVLLRHVLPNVLPQAIVLLASEIVLIMVAIVTLGYLGLGIRPPTPDWGTMIADAQQFVTTHWWLAALPGCAVVLTGIALSLLGDGIGDLMRVGGARSRVSLVSPSLTGTPGARRRERSLSREHPRRRLREHVAPERGSVSIRGLRIATTSGAVLVGERAGIDLELQAGEALGIVGESGSGKSLTLRAVLGLMPRGLRIASGSIAVGGSVGMVFQEPLTALDPLTRVGRQVRAAVRSADPGLGARAADERVHDLLDQVRLVDTVRIASSYPHQLSGGQRQRVVIALALAGSPDVLLCDEPTTALDVTVQRDVLLLLRELRVERGLTLVFVSHDLAVVAAMCERVVVMARGEIVESGAVAALVAAPSAAETRALLAAVPALPRLAARQAPAEHSDPASRPGEAQAQHALGVDARTSLLEVRDAAVNFGAVSAVSGVSLRLSAGEVLGVVGESGSGKTTLARAIAGQATLSAGEVRLDGVALGTRRGRSERRRIQLVPQDPYSSLTPRRTIGSALDEVLRLRRADTAREAGSRGLAPARAVRIAELLRQVGLDPSLAGATPDRLSGGQRQRVAIARALAADPQVLVADEPTSALDTTSQARVIELLQRLRDDLGLGIVFVSHDLAVVHELCDRVLVMRDGAIVESGDRAFFTDPGTDYGRALLTSVVRL</sequence>
<dbReference type="InterPro" id="IPR025966">
    <property type="entry name" value="OppC_N"/>
</dbReference>
<dbReference type="InterPro" id="IPR003439">
    <property type="entry name" value="ABC_transporter-like_ATP-bd"/>
</dbReference>
<feature type="transmembrane region" description="Helical" evidence="11">
    <location>
        <begin position="80"/>
        <end position="104"/>
    </location>
</feature>
<feature type="region of interest" description="Disordered" evidence="12">
    <location>
        <begin position="287"/>
        <end position="310"/>
    </location>
</feature>
<dbReference type="InterPro" id="IPR000515">
    <property type="entry name" value="MetI-like"/>
</dbReference>
<dbReference type="RefSeq" id="WP_346058032.1">
    <property type="nucleotide sequence ID" value="NZ_BAAAOP010000006.1"/>
</dbReference>
<dbReference type="PROSITE" id="PS00211">
    <property type="entry name" value="ABC_TRANSPORTER_1"/>
    <property type="match status" value="2"/>
</dbReference>
<dbReference type="Pfam" id="PF00528">
    <property type="entry name" value="BPD_transp_1"/>
    <property type="match status" value="1"/>
</dbReference>
<evidence type="ECO:0000256" key="12">
    <source>
        <dbReference type="SAM" id="MobiDB-lite"/>
    </source>
</evidence>
<feature type="domain" description="ABC transporter" evidence="13">
    <location>
        <begin position="598"/>
        <end position="843"/>
    </location>
</feature>
<dbReference type="Pfam" id="PF00005">
    <property type="entry name" value="ABC_tran"/>
    <property type="match status" value="2"/>
</dbReference>
<keyword evidence="16" id="KW-1185">Reference proteome</keyword>
<dbReference type="CDD" id="cd06261">
    <property type="entry name" value="TM_PBP2"/>
    <property type="match status" value="1"/>
</dbReference>
<dbReference type="PANTHER" id="PTHR43297:SF2">
    <property type="entry name" value="DIPEPTIDE TRANSPORT ATP-BINDING PROTEIN DPPD"/>
    <property type="match status" value="1"/>
</dbReference>
<dbReference type="EMBL" id="BAAAOP010000006">
    <property type="protein sequence ID" value="GAA2188370.1"/>
    <property type="molecule type" value="Genomic_DNA"/>
</dbReference>
<feature type="transmembrane region" description="Helical" evidence="11">
    <location>
        <begin position="242"/>
        <end position="264"/>
    </location>
</feature>
<evidence type="ECO:0000256" key="11">
    <source>
        <dbReference type="RuleBase" id="RU363032"/>
    </source>
</evidence>
<evidence type="ECO:0000256" key="6">
    <source>
        <dbReference type="ARBA" id="ARBA00022692"/>
    </source>
</evidence>
<feature type="domain" description="ABC transporter" evidence="13">
    <location>
        <begin position="323"/>
        <end position="555"/>
    </location>
</feature>
<name>A0ABP5MXW0_9MICO</name>